<keyword evidence="2" id="KW-0614">Plasmid</keyword>
<accession>A0A0B4X6I5</accession>
<proteinExistence type="predicted"/>
<reference evidence="2 3" key="1">
    <citation type="submission" date="2013-11" db="EMBL/GenBank/DDBJ databases">
        <title>Complete genome sequence of Rhizobium gallicum bv. gallicum R602.</title>
        <authorList>
            <person name="Bustos P."/>
            <person name="Santamaria R.I."/>
            <person name="Lozano L."/>
            <person name="Acosta J.L."/>
            <person name="Ormeno-Orrillo E."/>
            <person name="Rogel M.A."/>
            <person name="Romero D."/>
            <person name="Cevallos M.A."/>
            <person name="Martinez-Romero E."/>
            <person name="Gonzalez V."/>
        </authorList>
    </citation>
    <scope>NUCLEOTIDE SEQUENCE [LARGE SCALE GENOMIC DNA]</scope>
    <source>
        <strain evidence="2 3">R602</strain>
        <plasmid evidence="2 3">pRgalR602b</plasmid>
    </source>
</reference>
<dbReference type="Proteomes" id="UP000031368">
    <property type="component" value="Plasmid pRgalR602b"/>
</dbReference>
<dbReference type="KEGG" id="rga:RGR602_PB00161"/>
<organism evidence="2 3">
    <name type="scientific">Rhizobium gallicum bv. gallicum R602sp</name>
    <dbReference type="NCBI Taxonomy" id="1041138"/>
    <lineage>
        <taxon>Bacteria</taxon>
        <taxon>Pseudomonadati</taxon>
        <taxon>Pseudomonadota</taxon>
        <taxon>Alphaproteobacteria</taxon>
        <taxon>Hyphomicrobiales</taxon>
        <taxon>Rhizobiaceae</taxon>
        <taxon>Rhizobium/Agrobacterium group</taxon>
        <taxon>Rhizobium</taxon>
    </lineage>
</organism>
<name>A0A0B4X6I5_9HYPH</name>
<feature type="region of interest" description="Disordered" evidence="1">
    <location>
        <begin position="1"/>
        <end position="28"/>
    </location>
</feature>
<dbReference type="RefSeq" id="WP_040114188.1">
    <property type="nucleotide sequence ID" value="NZ_CP006879.1"/>
</dbReference>
<protein>
    <submittedName>
        <fullName evidence="2">Uncharacterized protein</fullName>
    </submittedName>
</protein>
<evidence type="ECO:0000256" key="1">
    <source>
        <dbReference type="SAM" id="MobiDB-lite"/>
    </source>
</evidence>
<keyword evidence="3" id="KW-1185">Reference proteome</keyword>
<dbReference type="HOGENOM" id="CLU_2194813_0_0_5"/>
<gene>
    <name evidence="2" type="ORF">RGR602_PB00161</name>
</gene>
<evidence type="ECO:0000313" key="3">
    <source>
        <dbReference type="Proteomes" id="UP000031368"/>
    </source>
</evidence>
<dbReference type="AlphaFoldDB" id="A0A0B4X6I5"/>
<dbReference type="EMBL" id="CP006879">
    <property type="protein sequence ID" value="AJD43699.1"/>
    <property type="molecule type" value="Genomic_DNA"/>
</dbReference>
<geneLocation type="plasmid" evidence="2 3">
    <name>pRgalR602b</name>
</geneLocation>
<sequence length="108" mass="11950">MQKKEAPKGEGAQAHLPRLYPHRRDEGTEQTLAAVTTSDHKRLLARGNCHRRGGAIDADALKCDLDQMFSGLPAEPSLMPSLKPRRSWGTKFATRCSALAAWSRLLQL</sequence>
<evidence type="ECO:0000313" key="2">
    <source>
        <dbReference type="EMBL" id="AJD43699.1"/>
    </source>
</evidence>